<dbReference type="HOGENOM" id="CLU_1682710_0_0_2"/>
<sequence length="156" mass="16155">MDRTARPEIQYCAIALSVVVIALLIAAILPDGIFAASPPVNGARTNPLIYAGDSSEGMEGIRIPLTEKEAEGFVVPLGPANLVFAKTDIGLVGCGAFDVAALERFGYPAARVRPAEGSSIRDLDDLLAGIIAVANEPAAKRGIAPGMTGREALELL</sequence>
<accession>J1L0E8</accession>
<keyword evidence="2" id="KW-1185">Reference proteome</keyword>
<organism evidence="1 2">
    <name type="scientific">Methanofollis liminatans DSM 4140</name>
    <dbReference type="NCBI Taxonomy" id="28892"/>
    <lineage>
        <taxon>Archaea</taxon>
        <taxon>Methanobacteriati</taxon>
        <taxon>Methanobacteriota</taxon>
        <taxon>Stenosarchaea group</taxon>
        <taxon>Methanomicrobia</taxon>
        <taxon>Methanomicrobiales</taxon>
        <taxon>Methanomicrobiaceae</taxon>
        <taxon>Methanofollis</taxon>
    </lineage>
</organism>
<dbReference type="Proteomes" id="UP000005095">
    <property type="component" value="Chromosome"/>
</dbReference>
<dbReference type="STRING" id="28892.Metli_0112"/>
<protein>
    <recommendedName>
        <fullName evidence="3">DUF1805 domain-containing protein</fullName>
    </recommendedName>
</protein>
<dbReference type="AlphaFoldDB" id="J1L0E8"/>
<dbReference type="InterPro" id="IPR036493">
    <property type="entry name" value="YunC_sf"/>
</dbReference>
<dbReference type="Gene3D" id="3.30.1980.10">
    <property type="entry name" value="Hypothetical protein YunC"/>
    <property type="match status" value="1"/>
</dbReference>
<dbReference type="InterPro" id="IPR014931">
    <property type="entry name" value="DUF1805"/>
</dbReference>
<gene>
    <name evidence="1" type="ORF">Metli_0112</name>
</gene>
<dbReference type="SUPFAM" id="SSF102891">
    <property type="entry name" value="Hypothetical protein Ta1206"/>
    <property type="match status" value="1"/>
</dbReference>
<dbReference type="Pfam" id="PF08827">
    <property type="entry name" value="DUF1805"/>
    <property type="match status" value="1"/>
</dbReference>
<evidence type="ECO:0000313" key="2">
    <source>
        <dbReference type="Proteomes" id="UP000005095"/>
    </source>
</evidence>
<name>J1L0E8_9EURY</name>
<dbReference type="PATRIC" id="fig|28892.9.peg.123"/>
<reference evidence="1 2" key="1">
    <citation type="submission" date="2011-08" db="EMBL/GenBank/DDBJ databases">
        <title>The complete genome of Methanofollis liminatans DSM 4140.</title>
        <authorList>
            <consortium name="US DOE Joint Genome Institute (JGI-PGF)"/>
            <person name="Lucas S."/>
            <person name="Han J."/>
            <person name="Lapidus A."/>
            <person name="Bruce D."/>
            <person name="Goodwin L."/>
            <person name="Pitluck S."/>
            <person name="Peters L."/>
            <person name="Kyrpides N."/>
            <person name="Mavromatis K."/>
            <person name="Ivanova N."/>
            <person name="Mikhailova N."/>
            <person name="Lu M."/>
            <person name="Detter J.C."/>
            <person name="Tapia R."/>
            <person name="Han C."/>
            <person name="Land M."/>
            <person name="Hauser L."/>
            <person name="Markowitz V."/>
            <person name="Cheng J.-F."/>
            <person name="Hugenholtz P."/>
            <person name="Woyke T."/>
            <person name="Wu D."/>
            <person name="Spring S."/>
            <person name="Schuler E."/>
            <person name="Brambilla E."/>
            <person name="Klenk H.-P."/>
            <person name="Eisen J.A."/>
        </authorList>
    </citation>
    <scope>NUCLEOTIDE SEQUENCE [LARGE SCALE GENOMIC DNA]</scope>
    <source>
        <strain evidence="1 2">DSM 4140</strain>
    </source>
</reference>
<proteinExistence type="predicted"/>
<dbReference type="EMBL" id="CM001555">
    <property type="protein sequence ID" value="EJG06090.1"/>
    <property type="molecule type" value="Genomic_DNA"/>
</dbReference>
<evidence type="ECO:0000313" key="1">
    <source>
        <dbReference type="EMBL" id="EJG06090.1"/>
    </source>
</evidence>
<evidence type="ECO:0008006" key="3">
    <source>
        <dbReference type="Google" id="ProtNLM"/>
    </source>
</evidence>